<evidence type="ECO:0000256" key="1">
    <source>
        <dbReference type="SAM" id="Coils"/>
    </source>
</evidence>
<dbReference type="EMBL" id="PISP01000001">
    <property type="protein sequence ID" value="PKD44210.1"/>
    <property type="molecule type" value="Genomic_DNA"/>
</dbReference>
<reference evidence="4 5" key="1">
    <citation type="submission" date="2017-11" db="EMBL/GenBank/DDBJ databases">
        <title>Rhodohalobacter 15182 sp. nov., isolated from a salt lake.</title>
        <authorList>
            <person name="Han S."/>
        </authorList>
    </citation>
    <scope>NUCLEOTIDE SEQUENCE [LARGE SCALE GENOMIC DNA]</scope>
    <source>
        <strain evidence="4 5">15182</strain>
    </source>
</reference>
<dbReference type="AlphaFoldDB" id="A0A2N0VJ48"/>
<feature type="transmembrane region" description="Helical" evidence="2">
    <location>
        <begin position="658"/>
        <end position="678"/>
    </location>
</feature>
<feature type="coiled-coil region" evidence="1">
    <location>
        <begin position="695"/>
        <end position="769"/>
    </location>
</feature>
<dbReference type="SUPFAM" id="SSF63829">
    <property type="entry name" value="Calcium-dependent phosphotriesterase"/>
    <property type="match status" value="1"/>
</dbReference>
<keyword evidence="5" id="KW-1185">Reference proteome</keyword>
<dbReference type="GO" id="GO:0006355">
    <property type="term" value="P:regulation of DNA-templated transcription"/>
    <property type="evidence" value="ECO:0007669"/>
    <property type="project" value="InterPro"/>
</dbReference>
<evidence type="ECO:0000256" key="2">
    <source>
        <dbReference type="SAM" id="Phobius"/>
    </source>
</evidence>
<evidence type="ECO:0000259" key="3">
    <source>
        <dbReference type="PROSITE" id="PS00622"/>
    </source>
</evidence>
<dbReference type="GO" id="GO:0003677">
    <property type="term" value="F:DNA binding"/>
    <property type="evidence" value="ECO:0007669"/>
    <property type="project" value="InterPro"/>
</dbReference>
<dbReference type="InterPro" id="IPR013783">
    <property type="entry name" value="Ig-like_fold"/>
</dbReference>
<keyword evidence="2" id="KW-0812">Transmembrane</keyword>
<evidence type="ECO:0000313" key="4">
    <source>
        <dbReference type="EMBL" id="PKD44210.1"/>
    </source>
</evidence>
<dbReference type="InterPro" id="IPR016032">
    <property type="entry name" value="Sig_transdc_resp-reg_C-effctor"/>
</dbReference>
<dbReference type="RefSeq" id="WP_101071500.1">
    <property type="nucleotide sequence ID" value="NZ_PISP01000001.1"/>
</dbReference>
<dbReference type="Gene3D" id="2.130.10.10">
    <property type="entry name" value="YVTN repeat-like/Quinoprotein amine dehydrogenase"/>
    <property type="match status" value="2"/>
</dbReference>
<gene>
    <name evidence="4" type="ORF">CWD77_01710</name>
</gene>
<dbReference type="OrthoDB" id="1090267at2"/>
<dbReference type="PROSITE" id="PS00622">
    <property type="entry name" value="HTH_LUXR_1"/>
    <property type="match status" value="1"/>
</dbReference>
<evidence type="ECO:0000313" key="5">
    <source>
        <dbReference type="Proteomes" id="UP000233398"/>
    </source>
</evidence>
<dbReference type="Gene3D" id="2.60.40.10">
    <property type="entry name" value="Immunoglobulins"/>
    <property type="match status" value="1"/>
</dbReference>
<proteinExistence type="predicted"/>
<protein>
    <recommendedName>
        <fullName evidence="3">HTH luxR-type domain-containing protein</fullName>
    </recommendedName>
</protein>
<comment type="caution">
    <text evidence="4">The sequence shown here is derived from an EMBL/GenBank/DDBJ whole genome shotgun (WGS) entry which is preliminary data.</text>
</comment>
<dbReference type="Gene3D" id="1.10.10.10">
    <property type="entry name" value="Winged helix-like DNA-binding domain superfamily/Winged helix DNA-binding domain"/>
    <property type="match status" value="1"/>
</dbReference>
<dbReference type="InterPro" id="IPR015943">
    <property type="entry name" value="WD40/YVTN_repeat-like_dom_sf"/>
</dbReference>
<name>A0A2N0VJ48_9BACT</name>
<organism evidence="4 5">
    <name type="scientific">Rhodohalobacter barkolensis</name>
    <dbReference type="NCBI Taxonomy" id="2053187"/>
    <lineage>
        <taxon>Bacteria</taxon>
        <taxon>Pseudomonadati</taxon>
        <taxon>Balneolota</taxon>
        <taxon>Balneolia</taxon>
        <taxon>Balneolales</taxon>
        <taxon>Balneolaceae</taxon>
        <taxon>Rhodohalobacter</taxon>
    </lineage>
</organism>
<keyword evidence="1" id="KW-0175">Coiled coil</keyword>
<sequence length="867" mass="101295">MQNFTPLEYNNKGKIWDIDTAPNGIVYMAADGGLLEYDGKTWNSFNGSEGFTRSIHVVSDSLIYTGSDLDFGIWQKNRYQDFEYRSLYPFREDMIDLNEEFWNIHQSGENILFVSDYNIYIFRNENLTKISAPSRLTDSYSVGDSIYFSDEELGLLQFDDLSLNPVAEFPDDFDYEISGIYHHEEGIVLVTYDSGLFLYSDGNLTRLETPLSRILENSNVFSFEQIRENYLAVGTVQKGLYISDMDGNIIHYINRNKGLLNNTILSLHYSSNGQLWMGLDYGISSLNLNSNLTFIYDFRGDFGTGYTAQLKDERFYLGTNKGLYTSDWDLLKNDIEFYGFNEIPGSEGQVWSLNTIEDELFVAHDRGLFILNNNQLERVGTQQGFWEITPYGDYLLGGTYNGISIFEKSSGEWSFLKRMDLIRGSTNQVLIERDNILWTNIPNYGVIRAELDDDLNPTDRKIFLNDIFEGADPYIAKNDSGVQVVTDEFEYTYSPEDSSFSTKNEIAFHSGPEEMMPWIYRSVSLNDEYEFFPLYNGFALRSLEKGFIENSDSTQLIFRQIEAYNNEESIQSYPGETISHAYNNVRVEYLVPNQQDVLYQYKLNGSESWSEWSAESGIDLINLDYGDYELSVQAMKNGEIFDRSTLSFRVAPPWYQSWYAYLLYLILIAIGIYLLYLWQMYTLKKHEKQYLINKQQSLREQAEKHRQKMLQFEQERLQEDYDQLKMKLREKTIELANKAKENEDKNRLIEKLKKKIEKIEQNSESSKTRWNEISNLLDSYSTEEDNTFEIQMDQLHQEFFQRLKKNYPQLSSNDLRLCAYLKLGFNSKEIADFLNIQPSSVYINRSRLRKKLELDTEEDLHDFLNSV</sequence>
<dbReference type="InterPro" id="IPR000792">
    <property type="entry name" value="Tscrpt_reg_LuxR_C"/>
</dbReference>
<keyword evidence="2" id="KW-0472">Membrane</keyword>
<dbReference type="SUPFAM" id="SSF46894">
    <property type="entry name" value="C-terminal effector domain of the bipartite response regulators"/>
    <property type="match status" value="1"/>
</dbReference>
<keyword evidence="2" id="KW-1133">Transmembrane helix</keyword>
<accession>A0A2N0VJ48</accession>
<feature type="domain" description="HTH luxR-type" evidence="3">
    <location>
        <begin position="824"/>
        <end position="851"/>
    </location>
</feature>
<dbReference type="Proteomes" id="UP000233398">
    <property type="component" value="Unassembled WGS sequence"/>
</dbReference>
<dbReference type="InterPro" id="IPR036388">
    <property type="entry name" value="WH-like_DNA-bd_sf"/>
</dbReference>